<comment type="catalytic activity">
    <reaction evidence="1">
        <text>beta-D-GlcNAc-(1-&gt;4)-Mur2Ac(oyl-L-Ala-gamma-D-Glu-L-Lys-D-Ala-D-Ala)-di-trans,octa-cis-undecaprenyl diphosphate + L-glutamine + ATP + H2O = beta-D-GlcNAc-(1-&gt;4)-Mur2Ac(oyl-L-Ala-D-isoglutaminyl-L-Lys-D-Ala-D-Ala)-di-trans,octa-cis-undecaprenyl diphosphate + L-glutamate + ADP + phosphate + H(+)</text>
        <dbReference type="Rhea" id="RHEA:57928"/>
        <dbReference type="ChEBI" id="CHEBI:15377"/>
        <dbReference type="ChEBI" id="CHEBI:15378"/>
        <dbReference type="ChEBI" id="CHEBI:29985"/>
        <dbReference type="ChEBI" id="CHEBI:30616"/>
        <dbReference type="ChEBI" id="CHEBI:43474"/>
        <dbReference type="ChEBI" id="CHEBI:58359"/>
        <dbReference type="ChEBI" id="CHEBI:60033"/>
        <dbReference type="ChEBI" id="CHEBI:62233"/>
        <dbReference type="ChEBI" id="CHEBI:456216"/>
        <dbReference type="EC" id="6.3.5.13"/>
    </reaction>
</comment>
<dbReference type="HAMAP" id="MF_02214">
    <property type="entry name" value="Lipid_II_synth_MurT"/>
    <property type="match status" value="1"/>
</dbReference>
<keyword evidence="1 4" id="KW-0436">Ligase</keyword>
<comment type="pathway">
    <text evidence="1">Cell wall biogenesis; peptidoglycan biosynthesis.</text>
</comment>
<dbReference type="InterPro" id="IPR013564">
    <property type="entry name" value="MurT_C"/>
</dbReference>
<evidence type="ECO:0000256" key="1">
    <source>
        <dbReference type="HAMAP-Rule" id="MF_02214"/>
    </source>
</evidence>
<dbReference type="Proteomes" id="UP001596380">
    <property type="component" value="Unassembled WGS sequence"/>
</dbReference>
<feature type="binding site" evidence="1">
    <location>
        <position position="199"/>
    </location>
    <ligand>
        <name>Zn(2+)</name>
        <dbReference type="ChEBI" id="CHEBI:29105"/>
    </ligand>
</feature>
<dbReference type="EC" id="6.3.5.13" evidence="1"/>
<feature type="binding site" evidence="1">
    <location>
        <position position="219"/>
    </location>
    <ligand>
        <name>Zn(2+)</name>
        <dbReference type="ChEBI" id="CHEBI:29105"/>
    </ligand>
</feature>
<dbReference type="PANTHER" id="PTHR23135">
    <property type="entry name" value="MUR LIGASE FAMILY MEMBER"/>
    <property type="match status" value="1"/>
</dbReference>
<sequence length="416" mass="44122">MPRLSVRTQLALLTGTMASYLYRKTSRAGAGTVLGRTALALAPNALRELTGPLHVVLVSGTNGKTTTTRLIAAILAGEGGAVSNATGANMPAGIVNALAGRGRTARYSVLEVDERYLPGLRDETRADTVVLLNLSRDQLDRSPETFLIAKRWREALGRAPRTTVVANCNDAQVCWAASAARHVVWVAVEGRWERDSRWCPACRGLLDHPPGGAWRCDGCGLERPAPDWALVGDRLVSGRTDEATAIGLALPGRINVSNAAMALATAASLGVAPAAGSVRLRDVRSVAGRYEIVDVAGRRVRLLLAKNPASWAETFCVVRGAAAVLLVLNARQLDGRDTSWIWDVDFAALRGSAVFVAGERHLDLAVRLDLNGIAFTVVSSLREACAAAPPGLLEVVANYTGFLDLVRAIREEAVGA</sequence>
<comment type="catalytic activity">
    <reaction evidence="1">
        <text>beta-D-GlcNAc-(1-&gt;4)-Mur2Ac(oyl-L-Ala-gamma-D-O-P-Glu-L-Lys-D-Ala-D-Ala)-di-trans,octa-cis-undecaprenyl diphosphate + NH4(+) = beta-D-GlcNAc-(1-&gt;4)-Mur2Ac(oyl-L-Ala-D-isoglutaminyl-L-Lys-D-Ala-D-Ala)-di-trans,octa-cis-undecaprenyl diphosphate + phosphate + H(+)</text>
        <dbReference type="Rhea" id="RHEA:57932"/>
        <dbReference type="ChEBI" id="CHEBI:15378"/>
        <dbReference type="ChEBI" id="CHEBI:28938"/>
        <dbReference type="ChEBI" id="CHEBI:43474"/>
        <dbReference type="ChEBI" id="CHEBI:62233"/>
        <dbReference type="ChEBI" id="CHEBI:143132"/>
    </reaction>
</comment>
<dbReference type="InterPro" id="IPR013221">
    <property type="entry name" value="Mur_ligase_cen"/>
</dbReference>
<evidence type="ECO:0000313" key="4">
    <source>
        <dbReference type="EMBL" id="MFC6880892.1"/>
    </source>
</evidence>
<dbReference type="Pfam" id="PF08245">
    <property type="entry name" value="Mur_ligase_M"/>
    <property type="match status" value="1"/>
</dbReference>
<keyword evidence="1" id="KW-0862">Zinc</keyword>
<comment type="function">
    <text evidence="1">The lipid II isoglutaminyl synthase complex catalyzes the formation of alpha-D-isoglutamine in the cell wall lipid II stem peptide. The MurT subunit catalyzes the ATP-dependent amidation of D-glutamate residue of lipid II, converting it to an isoglutamine residue.</text>
</comment>
<comment type="similarity">
    <text evidence="1">Belongs to the MurCDEF family. MurT subfamily.</text>
</comment>
<gene>
    <name evidence="1" type="primary">murT</name>
    <name evidence="4" type="ORF">ACFQKB_14080</name>
</gene>
<dbReference type="Pfam" id="PF08353">
    <property type="entry name" value="MurT_C"/>
    <property type="match status" value="1"/>
</dbReference>
<feature type="binding site" evidence="1">
    <location>
        <position position="216"/>
    </location>
    <ligand>
        <name>Zn(2+)</name>
        <dbReference type="ChEBI" id="CHEBI:29105"/>
    </ligand>
</feature>
<keyword evidence="1" id="KW-0133">Cell shape</keyword>
<dbReference type="RefSeq" id="WP_378048237.1">
    <property type="nucleotide sequence ID" value="NZ_JBHSXE010000001.1"/>
</dbReference>
<feature type="active site" evidence="1">
    <location>
        <position position="337"/>
    </location>
</feature>
<feature type="domain" description="Lipid II isoglutaminyl synthase (glutamine-hydrolyzing) subunit MurT C-terminal" evidence="3">
    <location>
        <begin position="304"/>
        <end position="400"/>
    </location>
</feature>
<keyword evidence="1" id="KW-0067">ATP-binding</keyword>
<dbReference type="PANTHER" id="PTHR23135:SF7">
    <property type="entry name" value="LIPID II ISOGLUTAMINYL SYNTHASE (GLUTAMINE-HYDROLYZING) SUBUNIT MURT"/>
    <property type="match status" value="1"/>
</dbReference>
<organism evidence="4 5">
    <name type="scientific">Actinomadura yumaensis</name>
    <dbReference type="NCBI Taxonomy" id="111807"/>
    <lineage>
        <taxon>Bacteria</taxon>
        <taxon>Bacillati</taxon>
        <taxon>Actinomycetota</taxon>
        <taxon>Actinomycetes</taxon>
        <taxon>Streptosporangiales</taxon>
        <taxon>Thermomonosporaceae</taxon>
        <taxon>Actinomadura</taxon>
    </lineage>
</organism>
<feature type="binding site" evidence="1">
    <location>
        <position position="202"/>
    </location>
    <ligand>
        <name>Zn(2+)</name>
        <dbReference type="ChEBI" id="CHEBI:29105"/>
    </ligand>
</feature>
<reference evidence="5" key="1">
    <citation type="journal article" date="2019" name="Int. J. Syst. Evol. Microbiol.">
        <title>The Global Catalogue of Microorganisms (GCM) 10K type strain sequencing project: providing services to taxonomists for standard genome sequencing and annotation.</title>
        <authorList>
            <consortium name="The Broad Institute Genomics Platform"/>
            <consortium name="The Broad Institute Genome Sequencing Center for Infectious Disease"/>
            <person name="Wu L."/>
            <person name="Ma J."/>
        </authorList>
    </citation>
    <scope>NUCLEOTIDE SEQUENCE [LARGE SCALE GENOMIC DNA]</scope>
    <source>
        <strain evidence="5">JCM 3369</strain>
    </source>
</reference>
<comment type="subunit">
    <text evidence="1">Forms a heterodimer with GatD.</text>
</comment>
<evidence type="ECO:0000313" key="5">
    <source>
        <dbReference type="Proteomes" id="UP001596380"/>
    </source>
</evidence>
<proteinExistence type="inferred from homology"/>
<comment type="catalytic activity">
    <reaction evidence="1">
        <text>beta-D-GlcNAc-(1-&gt;4)-Mur2Ac(oyl-L-Ala-gamma-D-Glu-L-Lys-D-Ala-D-Ala)-di-trans,octa-cis-undecaprenyl diphosphate + ATP = beta-D-GlcNAc-(1-&gt;4)-Mur2Ac(oyl-L-Ala-gamma-D-O-P-Glu-L-Lys-D-Ala-D-Ala)-di-trans,octa-cis-undecaprenyl diphosphate + ADP</text>
        <dbReference type="Rhea" id="RHEA:59488"/>
        <dbReference type="ChEBI" id="CHEBI:30616"/>
        <dbReference type="ChEBI" id="CHEBI:60033"/>
        <dbReference type="ChEBI" id="CHEBI:143132"/>
        <dbReference type="ChEBI" id="CHEBI:456216"/>
    </reaction>
</comment>
<dbReference type="Gene3D" id="3.40.1190.10">
    <property type="entry name" value="Mur-like, catalytic domain"/>
    <property type="match status" value="1"/>
</dbReference>
<dbReference type="SUPFAM" id="SSF53623">
    <property type="entry name" value="MurD-like peptide ligases, catalytic domain"/>
    <property type="match status" value="1"/>
</dbReference>
<evidence type="ECO:0000259" key="2">
    <source>
        <dbReference type="Pfam" id="PF08245"/>
    </source>
</evidence>
<accession>A0ABW2CGJ5</accession>
<dbReference type="GO" id="GO:0016874">
    <property type="term" value="F:ligase activity"/>
    <property type="evidence" value="ECO:0007669"/>
    <property type="project" value="UniProtKB-KW"/>
</dbReference>
<comment type="caution">
    <text evidence="4">The sequence shown here is derived from an EMBL/GenBank/DDBJ whole genome shotgun (WGS) entry which is preliminary data.</text>
</comment>
<feature type="domain" description="Mur ligase central" evidence="2">
    <location>
        <begin position="58"/>
        <end position="171"/>
    </location>
</feature>
<keyword evidence="5" id="KW-1185">Reference proteome</keyword>
<dbReference type="InterPro" id="IPR043703">
    <property type="entry name" value="Lipid_II_synth_MurT"/>
</dbReference>
<name>A0ABW2CGJ5_9ACTN</name>
<dbReference type="EMBL" id="JBHSXS010000006">
    <property type="protein sequence ID" value="MFC6880892.1"/>
    <property type="molecule type" value="Genomic_DNA"/>
</dbReference>
<keyword evidence="1" id="KW-0479">Metal-binding</keyword>
<protein>
    <recommendedName>
        <fullName evidence="1">Lipid II isoglutaminyl synthase (glutamine-hydrolyzing) subunit MurT</fullName>
        <ecNumber evidence="1">6.3.5.13</ecNumber>
    </recommendedName>
</protein>
<keyword evidence="1" id="KW-0573">Peptidoglycan synthesis</keyword>
<keyword evidence="1" id="KW-0547">Nucleotide-binding</keyword>
<dbReference type="InterPro" id="IPR036565">
    <property type="entry name" value="Mur-like_cat_sf"/>
</dbReference>
<evidence type="ECO:0000259" key="3">
    <source>
        <dbReference type="Pfam" id="PF08353"/>
    </source>
</evidence>
<keyword evidence="1" id="KW-0961">Cell wall biogenesis/degradation</keyword>